<dbReference type="Proteomes" id="UP000612585">
    <property type="component" value="Unassembled WGS sequence"/>
</dbReference>
<dbReference type="InterPro" id="IPR052158">
    <property type="entry name" value="INH-QAR"/>
</dbReference>
<dbReference type="AlphaFoldDB" id="A0A8J3ZJ91"/>
<keyword evidence="3" id="KW-1185">Reference proteome</keyword>
<sequence length="206" mass="21750">MPLAHHDATGESVQVRIEIVIFDGFDELDAFGPFEVLSAAGFDVELVVVDKPGPVRSMRGVRLDVPGVLGRPDGIVAVGGGWMNRAERGSWAQAQRGVLPARLADAAVSARWTASVCTGGMLLAAAGLLTGRNATTNRAAFDELRGYGVNVIAERVVDDGDRITAGALSAGLDLGLWLTERELGAERAADVAASIDFSLRSPVWRR</sequence>
<dbReference type="InterPro" id="IPR002818">
    <property type="entry name" value="DJ-1/PfpI"/>
</dbReference>
<dbReference type="Gene3D" id="3.40.50.880">
    <property type="match status" value="1"/>
</dbReference>
<name>A0A8J3ZJ91_9ACTN</name>
<proteinExistence type="predicted"/>
<evidence type="ECO:0000313" key="3">
    <source>
        <dbReference type="Proteomes" id="UP000612585"/>
    </source>
</evidence>
<feature type="domain" description="DJ-1/PfpI" evidence="1">
    <location>
        <begin position="16"/>
        <end position="177"/>
    </location>
</feature>
<comment type="caution">
    <text evidence="2">The sequence shown here is derived from an EMBL/GenBank/DDBJ whole genome shotgun (WGS) entry which is preliminary data.</text>
</comment>
<dbReference type="SUPFAM" id="SSF52317">
    <property type="entry name" value="Class I glutamine amidotransferase-like"/>
    <property type="match status" value="1"/>
</dbReference>
<dbReference type="CDD" id="cd03139">
    <property type="entry name" value="GATase1_PfpI_2"/>
    <property type="match status" value="1"/>
</dbReference>
<dbReference type="PANTHER" id="PTHR43130:SF2">
    <property type="entry name" value="DJ-1_PFPI DOMAIN-CONTAINING PROTEIN"/>
    <property type="match status" value="1"/>
</dbReference>
<evidence type="ECO:0000259" key="1">
    <source>
        <dbReference type="Pfam" id="PF01965"/>
    </source>
</evidence>
<organism evidence="2 3">
    <name type="scientific">Virgisporangium aurantiacum</name>
    <dbReference type="NCBI Taxonomy" id="175570"/>
    <lineage>
        <taxon>Bacteria</taxon>
        <taxon>Bacillati</taxon>
        <taxon>Actinomycetota</taxon>
        <taxon>Actinomycetes</taxon>
        <taxon>Micromonosporales</taxon>
        <taxon>Micromonosporaceae</taxon>
        <taxon>Virgisporangium</taxon>
    </lineage>
</organism>
<dbReference type="GO" id="GO:0006355">
    <property type="term" value="P:regulation of DNA-templated transcription"/>
    <property type="evidence" value="ECO:0007669"/>
    <property type="project" value="TreeGrafter"/>
</dbReference>
<gene>
    <name evidence="2" type="ORF">Vau01_113140</name>
</gene>
<accession>A0A8J3ZJ91</accession>
<dbReference type="PANTHER" id="PTHR43130">
    <property type="entry name" value="ARAC-FAMILY TRANSCRIPTIONAL REGULATOR"/>
    <property type="match status" value="1"/>
</dbReference>
<protein>
    <submittedName>
        <fullName evidence="2">AraC family transcriptional regulator</fullName>
    </submittedName>
</protein>
<dbReference type="InterPro" id="IPR029062">
    <property type="entry name" value="Class_I_gatase-like"/>
</dbReference>
<dbReference type="EMBL" id="BOPG01000102">
    <property type="protein sequence ID" value="GIJ63798.1"/>
    <property type="molecule type" value="Genomic_DNA"/>
</dbReference>
<dbReference type="Pfam" id="PF01965">
    <property type="entry name" value="DJ-1_PfpI"/>
    <property type="match status" value="1"/>
</dbReference>
<reference evidence="2" key="1">
    <citation type="submission" date="2021-01" db="EMBL/GenBank/DDBJ databases">
        <title>Whole genome shotgun sequence of Virgisporangium aurantiacum NBRC 16421.</title>
        <authorList>
            <person name="Komaki H."/>
            <person name="Tamura T."/>
        </authorList>
    </citation>
    <scope>NUCLEOTIDE SEQUENCE</scope>
    <source>
        <strain evidence="2">NBRC 16421</strain>
    </source>
</reference>
<evidence type="ECO:0000313" key="2">
    <source>
        <dbReference type="EMBL" id="GIJ63798.1"/>
    </source>
</evidence>